<sequence>MKRTQTALAGSTLYTAIEFHTTMGKRSISRVLLVQQQLSGE</sequence>
<dbReference type="AlphaFoldDB" id="A0A164KU19"/>
<accession>A0A164KU19</accession>
<reference evidence="1 2" key="1">
    <citation type="submission" date="2016-03" db="EMBL/GenBank/DDBJ databases">
        <title>EvidentialGene: Evidence-directed Construction of Genes on Genomes.</title>
        <authorList>
            <person name="Gilbert D.G."/>
            <person name="Choi J.-H."/>
            <person name="Mockaitis K."/>
            <person name="Colbourne J."/>
            <person name="Pfrender M."/>
        </authorList>
    </citation>
    <scope>NUCLEOTIDE SEQUENCE [LARGE SCALE GENOMIC DNA]</scope>
    <source>
        <strain evidence="1 2">Xinb3</strain>
        <tissue evidence="1">Complete organism</tissue>
    </source>
</reference>
<dbReference type="EMBL" id="LRGB01003257">
    <property type="protein sequence ID" value="KZS03533.1"/>
    <property type="molecule type" value="Genomic_DNA"/>
</dbReference>
<proteinExistence type="predicted"/>
<gene>
    <name evidence="1" type="ORF">APZ42_033727</name>
</gene>
<comment type="caution">
    <text evidence="1">The sequence shown here is derived from an EMBL/GenBank/DDBJ whole genome shotgun (WGS) entry which is preliminary data.</text>
</comment>
<evidence type="ECO:0000313" key="1">
    <source>
        <dbReference type="EMBL" id="KZS03533.1"/>
    </source>
</evidence>
<dbReference type="Proteomes" id="UP000076858">
    <property type="component" value="Unassembled WGS sequence"/>
</dbReference>
<protein>
    <submittedName>
        <fullName evidence="1">Uncharacterized protein</fullName>
    </submittedName>
</protein>
<organism evidence="1 2">
    <name type="scientific">Daphnia magna</name>
    <dbReference type="NCBI Taxonomy" id="35525"/>
    <lineage>
        <taxon>Eukaryota</taxon>
        <taxon>Metazoa</taxon>
        <taxon>Ecdysozoa</taxon>
        <taxon>Arthropoda</taxon>
        <taxon>Crustacea</taxon>
        <taxon>Branchiopoda</taxon>
        <taxon>Diplostraca</taxon>
        <taxon>Cladocera</taxon>
        <taxon>Anomopoda</taxon>
        <taxon>Daphniidae</taxon>
        <taxon>Daphnia</taxon>
    </lineage>
</organism>
<name>A0A164KU19_9CRUS</name>
<keyword evidence="2" id="KW-1185">Reference proteome</keyword>
<evidence type="ECO:0000313" key="2">
    <source>
        <dbReference type="Proteomes" id="UP000076858"/>
    </source>
</evidence>